<name>A0A087SER2_AUXPR</name>
<gene>
    <name evidence="2" type="ORF">F751_5058</name>
</gene>
<organism evidence="2 3">
    <name type="scientific">Auxenochlorella protothecoides</name>
    <name type="common">Green microalga</name>
    <name type="synonym">Chlorella protothecoides</name>
    <dbReference type="NCBI Taxonomy" id="3075"/>
    <lineage>
        <taxon>Eukaryota</taxon>
        <taxon>Viridiplantae</taxon>
        <taxon>Chlorophyta</taxon>
        <taxon>core chlorophytes</taxon>
        <taxon>Trebouxiophyceae</taxon>
        <taxon>Chlorellales</taxon>
        <taxon>Chlorellaceae</taxon>
        <taxon>Auxenochlorella</taxon>
    </lineage>
</organism>
<dbReference type="Proteomes" id="UP000028924">
    <property type="component" value="Unassembled WGS sequence"/>
</dbReference>
<dbReference type="RefSeq" id="XP_011397103.1">
    <property type="nucleotide sequence ID" value="XM_011398801.1"/>
</dbReference>
<evidence type="ECO:0000313" key="3">
    <source>
        <dbReference type="Proteomes" id="UP000028924"/>
    </source>
</evidence>
<feature type="signal peptide" evidence="1">
    <location>
        <begin position="1"/>
        <end position="22"/>
    </location>
</feature>
<protein>
    <recommendedName>
        <fullName evidence="4">Secreted protein</fullName>
    </recommendedName>
</protein>
<dbReference type="AlphaFoldDB" id="A0A087SER2"/>
<dbReference type="GeneID" id="23616449"/>
<keyword evidence="3" id="KW-1185">Reference proteome</keyword>
<proteinExistence type="predicted"/>
<evidence type="ECO:0000313" key="2">
    <source>
        <dbReference type="EMBL" id="KFM24216.1"/>
    </source>
</evidence>
<dbReference type="EMBL" id="KL662106">
    <property type="protein sequence ID" value="KFM24216.1"/>
    <property type="molecule type" value="Genomic_DNA"/>
</dbReference>
<reference evidence="2 3" key="1">
    <citation type="journal article" date="2014" name="BMC Genomics">
        <title>Oil accumulation mechanisms of the oleaginous microalga Chlorella protothecoides revealed through its genome, transcriptomes, and proteomes.</title>
        <authorList>
            <person name="Gao C."/>
            <person name="Wang Y."/>
            <person name="Shen Y."/>
            <person name="Yan D."/>
            <person name="He X."/>
            <person name="Dai J."/>
            <person name="Wu Q."/>
        </authorList>
    </citation>
    <scope>NUCLEOTIDE SEQUENCE [LARGE SCALE GENOMIC DNA]</scope>
    <source>
        <strain evidence="2 3">0710</strain>
    </source>
</reference>
<evidence type="ECO:0000256" key="1">
    <source>
        <dbReference type="SAM" id="SignalP"/>
    </source>
</evidence>
<dbReference type="KEGG" id="apro:F751_5058"/>
<evidence type="ECO:0008006" key="4">
    <source>
        <dbReference type="Google" id="ProtNLM"/>
    </source>
</evidence>
<accession>A0A087SER2</accession>
<feature type="chain" id="PRO_5001828803" description="Secreted protein" evidence="1">
    <location>
        <begin position="23"/>
        <end position="201"/>
    </location>
</feature>
<keyword evidence="1" id="KW-0732">Signal</keyword>
<sequence length="201" mass="21198">MRAQGALCFVVMLVGISGIAAARHLLTEAGSDPSPFMTLDSIMCTSTSPTEVVCEGVVTTAAMVPRVTLVLRLGRNLRFLDVLPHDNRVAFRGSVDSPTAVGSAYATAHNQQGDLVESNVLAIASLTLVESVPRMTLVYNLNGEKYFADCTSSSLEVTCTNTLRSAVATGTCQASGDTATQRFFQSRIVDIAPFPAQPPAA</sequence>